<dbReference type="RefSeq" id="WP_071632315.1">
    <property type="nucleotide sequence ID" value="NZ_MOEC01000013.1"/>
</dbReference>
<keyword evidence="8" id="KW-1185">Reference proteome</keyword>
<dbReference type="AlphaFoldDB" id="A0A1J6HX91"/>
<keyword evidence="2" id="KW-0536">Nodulation</keyword>
<dbReference type="Gene3D" id="1.10.10.10">
    <property type="entry name" value="Winged helix-like DNA-binding domain superfamily/Winged helix DNA-binding domain"/>
    <property type="match status" value="1"/>
</dbReference>
<dbReference type="InterPro" id="IPR005119">
    <property type="entry name" value="LysR_subst-bd"/>
</dbReference>
<evidence type="ECO:0000313" key="8">
    <source>
        <dbReference type="Proteomes" id="UP000182985"/>
    </source>
</evidence>
<dbReference type="EMBL" id="MOEC01000013">
    <property type="protein sequence ID" value="OIS92847.1"/>
    <property type="molecule type" value="Genomic_DNA"/>
</dbReference>
<evidence type="ECO:0000256" key="4">
    <source>
        <dbReference type="ARBA" id="ARBA00023125"/>
    </source>
</evidence>
<protein>
    <submittedName>
        <fullName evidence="7">LysR family transcriptional regulator</fullName>
    </submittedName>
</protein>
<accession>A0A1J6HX91</accession>
<dbReference type="GO" id="GO:0003677">
    <property type="term" value="F:DNA binding"/>
    <property type="evidence" value="ECO:0007669"/>
    <property type="project" value="UniProtKB-KW"/>
</dbReference>
<proteinExistence type="inferred from homology"/>
<dbReference type="GO" id="GO:0003700">
    <property type="term" value="F:DNA-binding transcription factor activity"/>
    <property type="evidence" value="ECO:0007669"/>
    <property type="project" value="InterPro"/>
</dbReference>
<feature type="domain" description="HTH lysR-type" evidence="6">
    <location>
        <begin position="6"/>
        <end position="63"/>
    </location>
</feature>
<comment type="caution">
    <text evidence="7">The sequence shown here is derived from an EMBL/GenBank/DDBJ whole genome shotgun (WGS) entry which is preliminary data.</text>
</comment>
<organism evidence="7 8">
    <name type="scientific">Brucella cytisi</name>
    <dbReference type="NCBI Taxonomy" id="407152"/>
    <lineage>
        <taxon>Bacteria</taxon>
        <taxon>Pseudomonadati</taxon>
        <taxon>Pseudomonadota</taxon>
        <taxon>Alphaproteobacteria</taxon>
        <taxon>Hyphomicrobiales</taxon>
        <taxon>Brucellaceae</taxon>
        <taxon>Brucella/Ochrobactrum group</taxon>
        <taxon>Brucella</taxon>
    </lineage>
</organism>
<evidence type="ECO:0000256" key="2">
    <source>
        <dbReference type="ARBA" id="ARBA00022458"/>
    </source>
</evidence>
<reference evidence="7 8" key="1">
    <citation type="submission" date="2016-10" db="EMBL/GenBank/DDBJ databases">
        <title>The Draft Genome Sequence of the Potato Rhizosphere Bacteria Ochrobactrum sp. IPA7.2.</title>
        <authorList>
            <person name="Gogoleva N.E."/>
            <person name="Khlopko Y.A."/>
            <person name="Burygin G.L."/>
            <person name="Plotnikov A.O."/>
        </authorList>
    </citation>
    <scope>NUCLEOTIDE SEQUENCE [LARGE SCALE GENOMIC DNA]</scope>
    <source>
        <strain evidence="7 8">IPA7.2</strain>
    </source>
</reference>
<dbReference type="Pfam" id="PF03466">
    <property type="entry name" value="LysR_substrate"/>
    <property type="match status" value="1"/>
</dbReference>
<sequence>MKSDLPDPSMLQTLCILVEERSVTKAAIRLNQSQPAISLVLGRLRQYFADQLLVRGREGMVPTDKAILLLPRIRAILSDMERLASVEDSFEPTSTRHVFTIASPDYVAPSFLAEIVATARREAPYASLIIRALGQDYDFESALARRDIDIVIGNWPSPPNYLRQLKLLQDDVVCLMRKDHPLASKAITASDYLAASHITPLSYSQSHRGVVESHLTSIRASRNQSVSISYFSTAPFLLINSDLVFSTSRHFASYFAEFLPLVIRESPIPFPKMTFYQLWHDRAHYSPEHRWLRDLIIRARNSLYR</sequence>
<dbReference type="OrthoDB" id="8339333at2"/>
<gene>
    <name evidence="7" type="ORF">BLA27_14260</name>
</gene>
<dbReference type="PANTHER" id="PTHR30118:SF15">
    <property type="entry name" value="TRANSCRIPTIONAL REGULATORY PROTEIN"/>
    <property type="match status" value="1"/>
</dbReference>
<dbReference type="Proteomes" id="UP000182985">
    <property type="component" value="Unassembled WGS sequence"/>
</dbReference>
<dbReference type="SUPFAM" id="SSF53850">
    <property type="entry name" value="Periplasmic binding protein-like II"/>
    <property type="match status" value="1"/>
</dbReference>
<evidence type="ECO:0000256" key="3">
    <source>
        <dbReference type="ARBA" id="ARBA00023015"/>
    </source>
</evidence>
<evidence type="ECO:0000256" key="1">
    <source>
        <dbReference type="ARBA" id="ARBA00009437"/>
    </source>
</evidence>
<comment type="similarity">
    <text evidence="1">Belongs to the LysR transcriptional regulatory family.</text>
</comment>
<dbReference type="InterPro" id="IPR050389">
    <property type="entry name" value="LysR-type_TF"/>
</dbReference>
<dbReference type="PROSITE" id="PS50931">
    <property type="entry name" value="HTH_LYSR"/>
    <property type="match status" value="1"/>
</dbReference>
<dbReference type="Pfam" id="PF00126">
    <property type="entry name" value="HTH_1"/>
    <property type="match status" value="1"/>
</dbReference>
<dbReference type="Gene3D" id="3.40.190.10">
    <property type="entry name" value="Periplasmic binding protein-like II"/>
    <property type="match status" value="2"/>
</dbReference>
<dbReference type="PRINTS" id="PR00039">
    <property type="entry name" value="HTHLYSR"/>
</dbReference>
<name>A0A1J6HX91_9HYPH</name>
<keyword evidence="5" id="KW-0804">Transcription</keyword>
<evidence type="ECO:0000256" key="5">
    <source>
        <dbReference type="ARBA" id="ARBA00023163"/>
    </source>
</evidence>
<evidence type="ECO:0000313" key="7">
    <source>
        <dbReference type="EMBL" id="OIS92847.1"/>
    </source>
</evidence>
<keyword evidence="4" id="KW-0238">DNA-binding</keyword>
<dbReference type="PANTHER" id="PTHR30118">
    <property type="entry name" value="HTH-TYPE TRANSCRIPTIONAL REGULATOR LEUO-RELATED"/>
    <property type="match status" value="1"/>
</dbReference>
<dbReference type="InterPro" id="IPR000847">
    <property type="entry name" value="LysR_HTH_N"/>
</dbReference>
<dbReference type="InterPro" id="IPR036388">
    <property type="entry name" value="WH-like_DNA-bd_sf"/>
</dbReference>
<evidence type="ECO:0000259" key="6">
    <source>
        <dbReference type="PROSITE" id="PS50931"/>
    </source>
</evidence>
<dbReference type="SUPFAM" id="SSF46785">
    <property type="entry name" value="Winged helix' DNA-binding domain"/>
    <property type="match status" value="1"/>
</dbReference>
<dbReference type="InterPro" id="IPR036390">
    <property type="entry name" value="WH_DNA-bd_sf"/>
</dbReference>
<keyword evidence="3" id="KW-0805">Transcription regulation</keyword>